<name>A0A482W5C1_ASBVE</name>
<evidence type="ECO:0000313" key="2">
    <source>
        <dbReference type="Proteomes" id="UP000292052"/>
    </source>
</evidence>
<proteinExistence type="predicted"/>
<evidence type="ECO:0000313" key="1">
    <source>
        <dbReference type="EMBL" id="RZC40294.1"/>
    </source>
</evidence>
<reference evidence="1 2" key="1">
    <citation type="submission" date="2017-03" db="EMBL/GenBank/DDBJ databases">
        <title>Genome of the blue death feigning beetle - Asbolus verrucosus.</title>
        <authorList>
            <person name="Rider S.D."/>
        </authorList>
    </citation>
    <scope>NUCLEOTIDE SEQUENCE [LARGE SCALE GENOMIC DNA]</scope>
    <source>
        <strain evidence="1">Butters</strain>
        <tissue evidence="1">Head and leg muscle</tissue>
    </source>
</reference>
<accession>A0A482W5C1</accession>
<dbReference type="OrthoDB" id="6756582at2759"/>
<dbReference type="EMBL" id="QDEB01027219">
    <property type="protein sequence ID" value="RZC40294.1"/>
    <property type="molecule type" value="Genomic_DNA"/>
</dbReference>
<organism evidence="1 2">
    <name type="scientific">Asbolus verrucosus</name>
    <name type="common">Desert ironclad beetle</name>
    <dbReference type="NCBI Taxonomy" id="1661398"/>
    <lineage>
        <taxon>Eukaryota</taxon>
        <taxon>Metazoa</taxon>
        <taxon>Ecdysozoa</taxon>
        <taxon>Arthropoda</taxon>
        <taxon>Hexapoda</taxon>
        <taxon>Insecta</taxon>
        <taxon>Pterygota</taxon>
        <taxon>Neoptera</taxon>
        <taxon>Endopterygota</taxon>
        <taxon>Coleoptera</taxon>
        <taxon>Polyphaga</taxon>
        <taxon>Cucujiformia</taxon>
        <taxon>Tenebrionidae</taxon>
        <taxon>Pimeliinae</taxon>
        <taxon>Asbolus</taxon>
    </lineage>
</organism>
<gene>
    <name evidence="1" type="ORF">BDFB_001905</name>
</gene>
<keyword evidence="2" id="KW-1185">Reference proteome</keyword>
<dbReference type="AlphaFoldDB" id="A0A482W5C1"/>
<dbReference type="Proteomes" id="UP000292052">
    <property type="component" value="Unassembled WGS sequence"/>
</dbReference>
<comment type="caution">
    <text evidence="1">The sequence shown here is derived from an EMBL/GenBank/DDBJ whole genome shotgun (WGS) entry which is preliminary data.</text>
</comment>
<protein>
    <submittedName>
        <fullName evidence="1">Peptidase M17 N domain containing protein</fullName>
    </submittedName>
</protein>
<sequence length="61" mass="6913">MQKVTQVICQQQVLFQAMCHFLLRKVLGVYGDDECEGLELTPAAEKFNQISQGKLSDQLKL</sequence>